<gene>
    <name evidence="4" type="ORF">Naga_100109g14</name>
</gene>
<evidence type="ECO:0000259" key="3">
    <source>
        <dbReference type="Pfam" id="PF13883"/>
    </source>
</evidence>
<proteinExistence type="predicted"/>
<dbReference type="PANTHER" id="PTHR13343:SF24">
    <property type="entry name" value="OS07G0573800 PROTEIN"/>
    <property type="match status" value="1"/>
</dbReference>
<dbReference type="OrthoDB" id="2138282at2759"/>
<sequence length="396" mass="42820">MLFNYHRHTSHSYRNCTEPCGLTLMTRVFQRALSTLVVLSSSTPVASFLHHGPASRMMGNKGGSQSLGSAIRRLPQVISAAAFWLSPPASFSSQRLSSSSSSSAEGTKTEEKGGGHSVPGQAPAEQDPELVRVQTMLMEHQKTAARLTAAEEARTLVYYSTGLGVLGTNSQASSPLAGYPASAMVGFAVDEKGRPIFSFSSISTHKQDLLKDPRASFTVASKDFKGLDDGRVSFVGEIKKVPEGEETTKARETYLARHPGHFWVDFGDFDFFRMDTMAAVRYNGGFARFGALEPADYLDAAPDACQPYAAAVMNHMNADHSDATKAMVLHYVGLEVDKAEIVSLDRLGMMVKVESKWGGSKIRLPFTRECTDRKVCKEIIVEMTQASAGASAGAKV</sequence>
<dbReference type="GO" id="GO:0005737">
    <property type="term" value="C:cytoplasm"/>
    <property type="evidence" value="ECO:0007669"/>
    <property type="project" value="UniProtKB-ARBA"/>
</dbReference>
<dbReference type="InterPro" id="IPR037119">
    <property type="entry name" value="Haem_oxidase_HugZ-like_sf"/>
</dbReference>
<name>W7U666_9STRA</name>
<dbReference type="Pfam" id="PF13883">
    <property type="entry name" value="CREG_beta-barrel"/>
    <property type="match status" value="1"/>
</dbReference>
<evidence type="ECO:0000256" key="1">
    <source>
        <dbReference type="SAM" id="MobiDB-lite"/>
    </source>
</evidence>
<dbReference type="SUPFAM" id="SSF50475">
    <property type="entry name" value="FMN-binding split barrel"/>
    <property type="match status" value="1"/>
</dbReference>
<feature type="compositionally biased region" description="Low complexity" evidence="1">
    <location>
        <begin position="91"/>
        <end position="106"/>
    </location>
</feature>
<feature type="domain" description="CREG-like beta-barrel" evidence="3">
    <location>
        <begin position="147"/>
        <end position="297"/>
    </location>
</feature>
<organism evidence="4 5">
    <name type="scientific">Nannochloropsis gaditana</name>
    <dbReference type="NCBI Taxonomy" id="72520"/>
    <lineage>
        <taxon>Eukaryota</taxon>
        <taxon>Sar</taxon>
        <taxon>Stramenopiles</taxon>
        <taxon>Ochrophyta</taxon>
        <taxon>Eustigmatophyceae</taxon>
        <taxon>Eustigmatales</taxon>
        <taxon>Monodopsidaceae</taxon>
        <taxon>Nannochloropsis</taxon>
    </lineage>
</organism>
<dbReference type="PANTHER" id="PTHR13343">
    <property type="entry name" value="CREG1 PROTEIN"/>
    <property type="match status" value="1"/>
</dbReference>
<dbReference type="InterPro" id="IPR019595">
    <property type="entry name" value="DUF2470"/>
</dbReference>
<evidence type="ECO:0000259" key="2">
    <source>
        <dbReference type="Pfam" id="PF10615"/>
    </source>
</evidence>
<protein>
    <submittedName>
        <fullName evidence="4">Uncharacterized protein</fullName>
    </submittedName>
</protein>
<evidence type="ECO:0000313" key="4">
    <source>
        <dbReference type="EMBL" id="EWM28326.1"/>
    </source>
</evidence>
<feature type="region of interest" description="Disordered" evidence="1">
    <location>
        <begin position="91"/>
        <end position="126"/>
    </location>
</feature>
<evidence type="ECO:0000313" key="5">
    <source>
        <dbReference type="Proteomes" id="UP000019335"/>
    </source>
</evidence>
<feature type="domain" description="DUF2470" evidence="2">
    <location>
        <begin position="310"/>
        <end position="383"/>
    </location>
</feature>
<dbReference type="EMBL" id="AZIL01000348">
    <property type="protein sequence ID" value="EWM28326.1"/>
    <property type="molecule type" value="Genomic_DNA"/>
</dbReference>
<dbReference type="Gene3D" id="3.20.180.10">
    <property type="entry name" value="PNP-oxidase-like"/>
    <property type="match status" value="1"/>
</dbReference>
<dbReference type="InterPro" id="IPR012349">
    <property type="entry name" value="Split_barrel_FMN-bd"/>
</dbReference>
<reference evidence="4 5" key="1">
    <citation type="journal article" date="2014" name="Mol. Plant">
        <title>Chromosome Scale Genome Assembly and Transcriptome Profiling of Nannochloropsis gaditana in Nitrogen Depletion.</title>
        <authorList>
            <person name="Corteggiani Carpinelli E."/>
            <person name="Telatin A."/>
            <person name="Vitulo N."/>
            <person name="Forcato C."/>
            <person name="D'Angelo M."/>
            <person name="Schiavon R."/>
            <person name="Vezzi A."/>
            <person name="Giacometti G.M."/>
            <person name="Morosinotto T."/>
            <person name="Valle G."/>
        </authorList>
    </citation>
    <scope>NUCLEOTIDE SEQUENCE [LARGE SCALE GENOMIC DNA]</scope>
    <source>
        <strain evidence="4 5">B-31</strain>
    </source>
</reference>
<comment type="caution">
    <text evidence="4">The sequence shown here is derived from an EMBL/GenBank/DDBJ whole genome shotgun (WGS) entry which is preliminary data.</text>
</comment>
<keyword evidence="5" id="KW-1185">Reference proteome</keyword>
<dbReference type="InterPro" id="IPR055343">
    <property type="entry name" value="CREG_beta-barrel"/>
</dbReference>
<dbReference type="AlphaFoldDB" id="W7U666"/>
<dbReference type="Proteomes" id="UP000019335">
    <property type="component" value="Chromosome 5"/>
</dbReference>
<dbReference type="Gene3D" id="2.30.110.10">
    <property type="entry name" value="Electron Transport, Fmn-binding Protein, Chain A"/>
    <property type="match status" value="1"/>
</dbReference>
<dbReference type="Pfam" id="PF10615">
    <property type="entry name" value="DUF2470"/>
    <property type="match status" value="1"/>
</dbReference>
<accession>W7U666</accession>